<dbReference type="InterPro" id="IPR029033">
    <property type="entry name" value="His_PPase_superfam"/>
</dbReference>
<proteinExistence type="predicted"/>
<accession>A0ABM8FX85</accession>
<dbReference type="EMBL" id="AP027728">
    <property type="protein sequence ID" value="BDZ40364.1"/>
    <property type="molecule type" value="Genomic_DNA"/>
</dbReference>
<keyword evidence="2" id="KW-1185">Reference proteome</keyword>
<reference evidence="2" key="1">
    <citation type="journal article" date="2019" name="Int. J. Syst. Evol. Microbiol.">
        <title>The Global Catalogue of Microorganisms (GCM) 10K type strain sequencing project: providing services to taxonomists for standard genome sequencing and annotation.</title>
        <authorList>
            <consortium name="The Broad Institute Genomics Platform"/>
            <consortium name="The Broad Institute Genome Sequencing Center for Infectious Disease"/>
            <person name="Wu L."/>
            <person name="Ma J."/>
        </authorList>
    </citation>
    <scope>NUCLEOTIDE SEQUENCE [LARGE SCALE GENOMIC DNA]</scope>
    <source>
        <strain evidence="2">NBRC 106310</strain>
    </source>
</reference>
<gene>
    <name evidence="1" type="ORF">GCM10025863_29780</name>
</gene>
<protein>
    <submittedName>
        <fullName evidence="1">Uncharacterized protein</fullName>
    </submittedName>
</protein>
<name>A0ABM8FX85_9MICO</name>
<dbReference type="RefSeq" id="WP_286300888.1">
    <property type="nucleotide sequence ID" value="NZ_AP027728.1"/>
</dbReference>
<sequence length="57" mass="6256">MAANVQWDVFSGPDGDVIVRMLYNEQETAFGGECTPISDGSFFYSAEELSSCLADKR</sequence>
<organism evidence="1 2">
    <name type="scientific">Microbacterium suwonense</name>
    <dbReference type="NCBI Taxonomy" id="683047"/>
    <lineage>
        <taxon>Bacteria</taxon>
        <taxon>Bacillati</taxon>
        <taxon>Actinomycetota</taxon>
        <taxon>Actinomycetes</taxon>
        <taxon>Micrococcales</taxon>
        <taxon>Microbacteriaceae</taxon>
        <taxon>Microbacterium</taxon>
    </lineage>
</organism>
<evidence type="ECO:0000313" key="1">
    <source>
        <dbReference type="EMBL" id="BDZ40364.1"/>
    </source>
</evidence>
<dbReference type="Proteomes" id="UP001321543">
    <property type="component" value="Chromosome"/>
</dbReference>
<dbReference type="Gene3D" id="3.40.50.1240">
    <property type="entry name" value="Phosphoglycerate mutase-like"/>
    <property type="match status" value="1"/>
</dbReference>
<evidence type="ECO:0000313" key="2">
    <source>
        <dbReference type="Proteomes" id="UP001321543"/>
    </source>
</evidence>